<reference evidence="4" key="1">
    <citation type="journal article" date="2020" name="Stud. Mycol.">
        <title>101 Dothideomycetes genomes: a test case for predicting lifestyles and emergence of pathogens.</title>
        <authorList>
            <person name="Haridas S."/>
            <person name="Albert R."/>
            <person name="Binder M."/>
            <person name="Bloem J."/>
            <person name="Labutti K."/>
            <person name="Salamov A."/>
            <person name="Andreopoulos B."/>
            <person name="Baker S."/>
            <person name="Barry K."/>
            <person name="Bills G."/>
            <person name="Bluhm B."/>
            <person name="Cannon C."/>
            <person name="Castanera R."/>
            <person name="Culley D."/>
            <person name="Daum C."/>
            <person name="Ezra D."/>
            <person name="Gonzalez J."/>
            <person name="Henrissat B."/>
            <person name="Kuo A."/>
            <person name="Liang C."/>
            <person name="Lipzen A."/>
            <person name="Lutzoni F."/>
            <person name="Magnuson J."/>
            <person name="Mondo S."/>
            <person name="Nolan M."/>
            <person name="Ohm R."/>
            <person name="Pangilinan J."/>
            <person name="Park H.-J."/>
            <person name="Ramirez L."/>
            <person name="Alfaro M."/>
            <person name="Sun H."/>
            <person name="Tritt A."/>
            <person name="Yoshinaga Y."/>
            <person name="Zwiers L.-H."/>
            <person name="Turgeon B."/>
            <person name="Goodwin S."/>
            <person name="Spatafora J."/>
            <person name="Crous P."/>
            <person name="Grigoriev I."/>
        </authorList>
    </citation>
    <scope>NUCLEOTIDE SEQUENCE</scope>
    <source>
        <strain evidence="4">CBS 121410</strain>
    </source>
</reference>
<dbReference type="GO" id="GO:0016491">
    <property type="term" value="F:oxidoreductase activity"/>
    <property type="evidence" value="ECO:0007669"/>
    <property type="project" value="UniProtKB-KW"/>
</dbReference>
<evidence type="ECO:0000313" key="4">
    <source>
        <dbReference type="EMBL" id="KAF2088719.1"/>
    </source>
</evidence>
<dbReference type="InterPro" id="IPR036291">
    <property type="entry name" value="NAD(P)-bd_dom_sf"/>
</dbReference>
<dbReference type="PRINTS" id="PR00080">
    <property type="entry name" value="SDRFAMILY"/>
</dbReference>
<protein>
    <submittedName>
        <fullName evidence="4">Short-chain dehydrogenase/reductase SDR</fullName>
    </submittedName>
</protein>
<name>A0A6A5YAR5_9PEZI</name>
<accession>A0A6A5YAR5</accession>
<dbReference type="Proteomes" id="UP000799776">
    <property type="component" value="Unassembled WGS sequence"/>
</dbReference>
<evidence type="ECO:0000256" key="1">
    <source>
        <dbReference type="ARBA" id="ARBA00006484"/>
    </source>
</evidence>
<proteinExistence type="inferred from homology"/>
<evidence type="ECO:0000256" key="2">
    <source>
        <dbReference type="ARBA" id="ARBA00022857"/>
    </source>
</evidence>
<dbReference type="PRINTS" id="PR00081">
    <property type="entry name" value="GDHRDH"/>
</dbReference>
<sequence>MPGSLEGKVVLVTGAASGLGRATAIACFQAGARVAACDTSDRDHDIRILAGDVSDERSCRNLVEQCLTVFGRLDVLINNAGIMDKFDGVADCEMELWQRVIGVNLTGPFMLSKLAVRQFLEQGGGGNIVNVGSASSTRGATAGAAYTASKHGLLGLTRNTAANYMKKGVRCNIVLPGGMHTNIGVAMQQGVNEGGYDMLQKAAAVDAGLVDVKSIAKTIVHLASDASEGLNGAVIAADNGWSAF</sequence>
<dbReference type="Gene3D" id="3.40.50.720">
    <property type="entry name" value="NAD(P)-binding Rossmann-like Domain"/>
    <property type="match status" value="1"/>
</dbReference>
<dbReference type="FunFam" id="3.40.50.720:FF:000084">
    <property type="entry name" value="Short-chain dehydrogenase reductase"/>
    <property type="match status" value="1"/>
</dbReference>
<evidence type="ECO:0000313" key="5">
    <source>
        <dbReference type="Proteomes" id="UP000799776"/>
    </source>
</evidence>
<keyword evidence="2" id="KW-0521">NADP</keyword>
<comment type="similarity">
    <text evidence="1">Belongs to the short-chain dehydrogenases/reductases (SDR) family.</text>
</comment>
<dbReference type="PANTHER" id="PTHR24321:SF8">
    <property type="entry name" value="ESTRADIOL 17-BETA-DEHYDROGENASE 8-RELATED"/>
    <property type="match status" value="1"/>
</dbReference>
<gene>
    <name evidence="4" type="ORF">K490DRAFT_39007</name>
</gene>
<dbReference type="CDD" id="cd05233">
    <property type="entry name" value="SDR_c"/>
    <property type="match status" value="1"/>
</dbReference>
<dbReference type="PANTHER" id="PTHR24321">
    <property type="entry name" value="DEHYDROGENASES, SHORT CHAIN"/>
    <property type="match status" value="1"/>
</dbReference>
<keyword evidence="5" id="KW-1185">Reference proteome</keyword>
<dbReference type="AlphaFoldDB" id="A0A6A5YAR5"/>
<dbReference type="SUPFAM" id="SSF51735">
    <property type="entry name" value="NAD(P)-binding Rossmann-fold domains"/>
    <property type="match status" value="1"/>
</dbReference>
<keyword evidence="3" id="KW-0560">Oxidoreductase</keyword>
<dbReference type="PROSITE" id="PS00061">
    <property type="entry name" value="ADH_SHORT"/>
    <property type="match status" value="1"/>
</dbReference>
<dbReference type="EMBL" id="ML978715">
    <property type="protein sequence ID" value="KAF2088719.1"/>
    <property type="molecule type" value="Genomic_DNA"/>
</dbReference>
<dbReference type="InterPro" id="IPR002347">
    <property type="entry name" value="SDR_fam"/>
</dbReference>
<dbReference type="OrthoDB" id="417891at2759"/>
<dbReference type="InterPro" id="IPR020904">
    <property type="entry name" value="Sc_DH/Rdtase_CS"/>
</dbReference>
<dbReference type="Pfam" id="PF13561">
    <property type="entry name" value="adh_short_C2"/>
    <property type="match status" value="1"/>
</dbReference>
<organism evidence="4 5">
    <name type="scientific">Saccharata proteae CBS 121410</name>
    <dbReference type="NCBI Taxonomy" id="1314787"/>
    <lineage>
        <taxon>Eukaryota</taxon>
        <taxon>Fungi</taxon>
        <taxon>Dikarya</taxon>
        <taxon>Ascomycota</taxon>
        <taxon>Pezizomycotina</taxon>
        <taxon>Dothideomycetes</taxon>
        <taxon>Dothideomycetes incertae sedis</taxon>
        <taxon>Botryosphaeriales</taxon>
        <taxon>Saccharataceae</taxon>
        <taxon>Saccharata</taxon>
    </lineage>
</organism>
<evidence type="ECO:0000256" key="3">
    <source>
        <dbReference type="ARBA" id="ARBA00023002"/>
    </source>
</evidence>